<feature type="transmembrane region" description="Helical" evidence="1">
    <location>
        <begin position="225"/>
        <end position="244"/>
    </location>
</feature>
<dbReference type="PANTHER" id="PTHR37305">
    <property type="entry name" value="INTEGRAL MEMBRANE PROTEIN-RELATED"/>
    <property type="match status" value="1"/>
</dbReference>
<comment type="caution">
    <text evidence="2">The sequence shown here is derived from an EMBL/GenBank/DDBJ whole genome shotgun (WGS) entry which is preliminary data.</text>
</comment>
<accession>A0ABS6IT06</accession>
<organism evidence="2 3">
    <name type="scientific">Limosilactobacillus portuensis</name>
    <dbReference type="NCBI Taxonomy" id="2742601"/>
    <lineage>
        <taxon>Bacteria</taxon>
        <taxon>Bacillati</taxon>
        <taxon>Bacillota</taxon>
        <taxon>Bacilli</taxon>
        <taxon>Lactobacillales</taxon>
        <taxon>Lactobacillaceae</taxon>
        <taxon>Limosilactobacillus</taxon>
    </lineage>
</organism>
<dbReference type="RefSeq" id="WP_102167927.1">
    <property type="nucleotide sequence ID" value="NZ_JAHPJJ010000001.1"/>
</dbReference>
<feature type="transmembrane region" description="Helical" evidence="1">
    <location>
        <begin position="86"/>
        <end position="119"/>
    </location>
</feature>
<evidence type="ECO:0000313" key="3">
    <source>
        <dbReference type="Proteomes" id="UP001196248"/>
    </source>
</evidence>
<feature type="transmembrane region" description="Helical" evidence="1">
    <location>
        <begin position="139"/>
        <end position="160"/>
    </location>
</feature>
<protein>
    <submittedName>
        <fullName evidence="2">ABC transporter permease</fullName>
    </submittedName>
</protein>
<name>A0ABS6IT06_9LACO</name>
<dbReference type="Pfam" id="PF12730">
    <property type="entry name" value="ABC2_membrane_4"/>
    <property type="match status" value="1"/>
</dbReference>
<evidence type="ECO:0000256" key="1">
    <source>
        <dbReference type="SAM" id="Phobius"/>
    </source>
</evidence>
<keyword evidence="1" id="KW-0812">Transmembrane</keyword>
<sequence>MGNSLSREIYKFTHQRTPLYGFLVMIALMLYSSIPSYKVNPFLITQGFGAIQWCTIIMVAVSADFISMEYRNNTMVTLLFRSNHPFTIYLAKLITLVVYGITLLLAGFVCSLILMLFLGNNYSWSDSFHGYPLIVALGYNFLGAFIYLMFTISLSLLLVILLKSNSIVIIIGLAVDFLGANFSGLLMNILPKQLWAWNPLNMINIIVQLSNQSTIKITHLSNFELLLGNGCYTLLFIILGLWAFKNYQK</sequence>
<keyword evidence="3" id="KW-1185">Reference proteome</keyword>
<gene>
    <name evidence="2" type="ORF">KSL82_00580</name>
</gene>
<feature type="transmembrane region" description="Helical" evidence="1">
    <location>
        <begin position="20"/>
        <end position="37"/>
    </location>
</feature>
<dbReference type="EMBL" id="JAHPJJ010000001">
    <property type="protein sequence ID" value="MBU9694432.1"/>
    <property type="molecule type" value="Genomic_DNA"/>
</dbReference>
<keyword evidence="1" id="KW-1133">Transmembrane helix</keyword>
<dbReference type="Proteomes" id="UP001196248">
    <property type="component" value="Unassembled WGS sequence"/>
</dbReference>
<proteinExistence type="predicted"/>
<feature type="transmembrane region" description="Helical" evidence="1">
    <location>
        <begin position="167"/>
        <end position="190"/>
    </location>
</feature>
<evidence type="ECO:0000313" key="2">
    <source>
        <dbReference type="EMBL" id="MBU9694432.1"/>
    </source>
</evidence>
<dbReference type="PANTHER" id="PTHR37305:SF1">
    <property type="entry name" value="MEMBRANE PROTEIN"/>
    <property type="match status" value="1"/>
</dbReference>
<reference evidence="2 3" key="1">
    <citation type="submission" date="2021-06" db="EMBL/GenBank/DDBJ databases">
        <title>Limosilactobacillus angelus sp. nov., isolated from the human vagina.</title>
        <authorList>
            <person name="Chen Y.-S."/>
        </authorList>
    </citation>
    <scope>NUCLEOTIDE SEQUENCE [LARGE SCALE GENOMIC DNA]</scope>
    <source>
        <strain evidence="2 3">P5L02</strain>
    </source>
</reference>
<feature type="transmembrane region" description="Helical" evidence="1">
    <location>
        <begin position="43"/>
        <end position="66"/>
    </location>
</feature>
<keyword evidence="1" id="KW-0472">Membrane</keyword>